<keyword evidence="9" id="KW-1185">Reference proteome</keyword>
<dbReference type="GO" id="GO:0008270">
    <property type="term" value="F:zinc ion binding"/>
    <property type="evidence" value="ECO:0007669"/>
    <property type="project" value="UniProtKB-KW"/>
</dbReference>
<dbReference type="Pfam" id="PF13639">
    <property type="entry name" value="zf-RING_2"/>
    <property type="match status" value="1"/>
</dbReference>
<dbReference type="InterPro" id="IPR017907">
    <property type="entry name" value="Znf_RING_CS"/>
</dbReference>
<dbReference type="Gene3D" id="3.30.40.10">
    <property type="entry name" value="Zinc/RING finger domain, C3HC4 (zinc finger)"/>
    <property type="match status" value="1"/>
</dbReference>
<name>A0A9P1FLJ7_9DINO</name>
<gene>
    <name evidence="7" type="ORF">C1SCF055_LOCUS6537</name>
</gene>
<keyword evidence="1" id="KW-0479">Metal-binding</keyword>
<accession>A0A9P1FLJ7</accession>
<evidence type="ECO:0000256" key="2">
    <source>
        <dbReference type="ARBA" id="ARBA00022771"/>
    </source>
</evidence>
<dbReference type="InterPro" id="IPR013083">
    <property type="entry name" value="Znf_RING/FYVE/PHD"/>
</dbReference>
<evidence type="ECO:0000259" key="6">
    <source>
        <dbReference type="PROSITE" id="PS50089"/>
    </source>
</evidence>
<comment type="caution">
    <text evidence="7">The sequence shown here is derived from an EMBL/GenBank/DDBJ whole genome shotgun (WGS) entry which is preliminary data.</text>
</comment>
<dbReference type="OrthoDB" id="445577at2759"/>
<organism evidence="7">
    <name type="scientific">Cladocopium goreaui</name>
    <dbReference type="NCBI Taxonomy" id="2562237"/>
    <lineage>
        <taxon>Eukaryota</taxon>
        <taxon>Sar</taxon>
        <taxon>Alveolata</taxon>
        <taxon>Dinophyceae</taxon>
        <taxon>Suessiales</taxon>
        <taxon>Symbiodiniaceae</taxon>
        <taxon>Cladocopium</taxon>
    </lineage>
</organism>
<evidence type="ECO:0000256" key="5">
    <source>
        <dbReference type="SAM" id="MobiDB-lite"/>
    </source>
</evidence>
<evidence type="ECO:0000256" key="1">
    <source>
        <dbReference type="ARBA" id="ARBA00022723"/>
    </source>
</evidence>
<reference evidence="7" key="1">
    <citation type="submission" date="2022-10" db="EMBL/GenBank/DDBJ databases">
        <authorList>
            <person name="Chen Y."/>
            <person name="Dougan E. K."/>
            <person name="Chan C."/>
            <person name="Rhodes N."/>
            <person name="Thang M."/>
        </authorList>
    </citation>
    <scope>NUCLEOTIDE SEQUENCE</scope>
</reference>
<feature type="region of interest" description="Disordered" evidence="5">
    <location>
        <begin position="356"/>
        <end position="390"/>
    </location>
</feature>
<dbReference type="SUPFAM" id="SSF57850">
    <property type="entry name" value="RING/U-box"/>
    <property type="match status" value="1"/>
</dbReference>
<reference evidence="8 9" key="2">
    <citation type="submission" date="2024-05" db="EMBL/GenBank/DDBJ databases">
        <authorList>
            <person name="Chen Y."/>
            <person name="Shah S."/>
            <person name="Dougan E. K."/>
            <person name="Thang M."/>
            <person name="Chan C."/>
        </authorList>
    </citation>
    <scope>NUCLEOTIDE SEQUENCE [LARGE SCALE GENOMIC DNA]</scope>
</reference>
<feature type="domain" description="RING-type" evidence="6">
    <location>
        <begin position="4"/>
        <end position="47"/>
    </location>
</feature>
<protein>
    <submittedName>
        <fullName evidence="8">DNA repair protein RAD5B (Putativ e SWI/SNF-related matrix-associated actin-dependent regulator of chromatin subfamily A member 3-like 3) (SMARCA3-like protein 3) (RAD5 homolog B) (AtRAD5B)</fullName>
    </submittedName>
</protein>
<dbReference type="Proteomes" id="UP001152797">
    <property type="component" value="Unassembled WGS sequence"/>
</dbReference>
<dbReference type="EMBL" id="CAMXCT010000414">
    <property type="protein sequence ID" value="CAI3978487.1"/>
    <property type="molecule type" value="Genomic_DNA"/>
</dbReference>
<dbReference type="EMBL" id="CAMXCT030000414">
    <property type="protein sequence ID" value="CAL4765799.1"/>
    <property type="molecule type" value="Genomic_DNA"/>
</dbReference>
<proteinExistence type="predicted"/>
<dbReference type="PROSITE" id="PS00518">
    <property type="entry name" value="ZF_RING_1"/>
    <property type="match status" value="1"/>
</dbReference>
<dbReference type="AlphaFoldDB" id="A0A9P1FLJ7"/>
<evidence type="ECO:0000313" key="8">
    <source>
        <dbReference type="EMBL" id="CAL4765799.1"/>
    </source>
</evidence>
<evidence type="ECO:0000256" key="3">
    <source>
        <dbReference type="ARBA" id="ARBA00022833"/>
    </source>
</evidence>
<evidence type="ECO:0000313" key="9">
    <source>
        <dbReference type="Proteomes" id="UP001152797"/>
    </source>
</evidence>
<dbReference type="PROSITE" id="PS50089">
    <property type="entry name" value="ZF_RING_2"/>
    <property type="match status" value="1"/>
</dbReference>
<evidence type="ECO:0000313" key="7">
    <source>
        <dbReference type="EMBL" id="CAI3978487.1"/>
    </source>
</evidence>
<dbReference type="SMART" id="SM00184">
    <property type="entry name" value="RING"/>
    <property type="match status" value="1"/>
</dbReference>
<keyword evidence="2 4" id="KW-0863">Zinc-finger</keyword>
<dbReference type="EMBL" id="CAMXCT020000414">
    <property type="protein sequence ID" value="CAL1131862.1"/>
    <property type="molecule type" value="Genomic_DNA"/>
</dbReference>
<dbReference type="InterPro" id="IPR001841">
    <property type="entry name" value="Znf_RING"/>
</dbReference>
<keyword evidence="3" id="KW-0862">Zinc</keyword>
<evidence type="ECO:0000256" key="4">
    <source>
        <dbReference type="PROSITE-ProRule" id="PRU00175"/>
    </source>
</evidence>
<sequence>MPECPICLGNVDDPCVAPCSHVYCCHCIVQVLLSRPPEWAGSCPLCRTHISVYNLRNNGQLLVEPEVQNLWGCVFVQYGKLGLASYHFNSLEDCYISYDAAPETWRLDDGCRPPSKKPWEEVSYDPETRIFRGVIRWDPPFRGNSKWVYRMEFSEDFAGITGGEVVCSVGSEATTQSYLAPWIHDWERHLSYLRWTPPPATMFGSVFVQGTSYSSVLEGVASYHFDSPERCYISYANAPESWLLDDGSKPPRQKNFELMSYEPSSRTFKGTIRWPQGFDGAVRWVYTIVFSEDFEQISDGKVQPYGSRGWPMAGQHFGNPSGPLQLSASVMYYVRKPSALAASARIQQRFLASHNVENETNEPDAVEGSGPGNPTDIVTRPETQGACAMQ</sequence>